<feature type="region of interest" description="Disordered" evidence="10">
    <location>
        <begin position="83"/>
        <end position="151"/>
    </location>
</feature>
<evidence type="ECO:0000256" key="7">
    <source>
        <dbReference type="ARBA" id="ARBA00023010"/>
    </source>
</evidence>
<evidence type="ECO:0000256" key="1">
    <source>
        <dbReference type="ARBA" id="ARBA00004141"/>
    </source>
</evidence>
<dbReference type="NCBIfam" id="TIGR00810">
    <property type="entry name" value="secG"/>
    <property type="match status" value="1"/>
</dbReference>
<dbReference type="GO" id="GO:0015450">
    <property type="term" value="F:protein-transporting ATPase activity"/>
    <property type="evidence" value="ECO:0007669"/>
    <property type="project" value="UniProtKB-UniRule"/>
</dbReference>
<evidence type="ECO:0000256" key="5">
    <source>
        <dbReference type="ARBA" id="ARBA00022927"/>
    </source>
</evidence>
<dbReference type="InterPro" id="IPR004692">
    <property type="entry name" value="SecG"/>
</dbReference>
<keyword evidence="4 9" id="KW-0812">Transmembrane</keyword>
<evidence type="ECO:0000256" key="3">
    <source>
        <dbReference type="ARBA" id="ARBA00022448"/>
    </source>
</evidence>
<keyword evidence="7 9" id="KW-0811">Translocation</keyword>
<dbReference type="GO" id="GO:0005886">
    <property type="term" value="C:plasma membrane"/>
    <property type="evidence" value="ECO:0007669"/>
    <property type="project" value="UniProtKB-SubCell"/>
</dbReference>
<gene>
    <name evidence="11" type="ORF">UC8_04770</name>
</gene>
<feature type="transmembrane region" description="Helical" evidence="9">
    <location>
        <begin position="6"/>
        <end position="29"/>
    </location>
</feature>
<dbReference type="Proteomes" id="UP000325286">
    <property type="component" value="Chromosome"/>
</dbReference>
<keyword evidence="12" id="KW-1185">Reference proteome</keyword>
<comment type="caution">
    <text evidence="9">Lacks conserved residue(s) required for the propagation of feature annotation.</text>
</comment>
<evidence type="ECO:0000256" key="6">
    <source>
        <dbReference type="ARBA" id="ARBA00022989"/>
    </source>
</evidence>
<reference evidence="11 12" key="1">
    <citation type="submission" date="2019-08" db="EMBL/GenBank/DDBJ databases">
        <title>Deep-cultivation of Planctomycetes and their phenomic and genomic characterization uncovers novel biology.</title>
        <authorList>
            <person name="Wiegand S."/>
            <person name="Jogler M."/>
            <person name="Boedeker C."/>
            <person name="Pinto D."/>
            <person name="Vollmers J."/>
            <person name="Rivas-Marin E."/>
            <person name="Kohn T."/>
            <person name="Peeters S.H."/>
            <person name="Heuer A."/>
            <person name="Rast P."/>
            <person name="Oberbeckmann S."/>
            <person name="Bunk B."/>
            <person name="Jeske O."/>
            <person name="Meyerdierks A."/>
            <person name="Storesund J.E."/>
            <person name="Kallscheuer N."/>
            <person name="Luecker S."/>
            <person name="Lage O.M."/>
            <person name="Pohl T."/>
            <person name="Merkel B.J."/>
            <person name="Hornburger P."/>
            <person name="Mueller R.-W."/>
            <person name="Bruemmer F."/>
            <person name="Labrenz M."/>
            <person name="Spormann A.M."/>
            <person name="Op den Camp H."/>
            <person name="Overmann J."/>
            <person name="Amann R."/>
            <person name="Jetten M.S.M."/>
            <person name="Mascher T."/>
            <person name="Medema M.H."/>
            <person name="Devos D.P."/>
            <person name="Kaster A.-K."/>
            <person name="Ovreas L."/>
            <person name="Rohde M."/>
            <person name="Galperin M.Y."/>
            <person name="Jogler C."/>
        </authorList>
    </citation>
    <scope>NUCLEOTIDE SEQUENCE [LARGE SCALE GENOMIC DNA]</scope>
    <source>
        <strain evidence="11 12">UC8</strain>
    </source>
</reference>
<organism evidence="11 12">
    <name type="scientific">Roseimaritima ulvae</name>
    <dbReference type="NCBI Taxonomy" id="980254"/>
    <lineage>
        <taxon>Bacteria</taxon>
        <taxon>Pseudomonadati</taxon>
        <taxon>Planctomycetota</taxon>
        <taxon>Planctomycetia</taxon>
        <taxon>Pirellulales</taxon>
        <taxon>Pirellulaceae</taxon>
        <taxon>Roseimaritima</taxon>
    </lineage>
</organism>
<feature type="compositionally biased region" description="Acidic residues" evidence="10">
    <location>
        <begin position="140"/>
        <end position="151"/>
    </location>
</feature>
<name>A0A5B9QLP6_9BACT</name>
<keyword evidence="6 9" id="KW-1133">Transmembrane helix</keyword>
<evidence type="ECO:0000256" key="9">
    <source>
        <dbReference type="RuleBase" id="RU365087"/>
    </source>
</evidence>
<accession>A0A5B9QLP6</accession>
<keyword evidence="3 9" id="KW-0813">Transport</keyword>
<keyword evidence="8 9" id="KW-0472">Membrane</keyword>
<sequence>MTPLFGFIGMFLGWTMSLLSIFLILLVLVQRGRGGGLTGALGGPGGQSAFGSKAGDMFTKITSVAALLWIGLCALATASLGEKPLPADDFADDDVPGLISRDPSDETPLSFPSPTDAENPLDEDQMQALDGALNEAATDAAEEGAAEEEGN</sequence>
<comment type="function">
    <text evidence="9">Involved in protein export. Participates in an early event of protein translocation.</text>
</comment>
<dbReference type="RefSeq" id="WP_068142026.1">
    <property type="nucleotide sequence ID" value="NZ_CP042914.1"/>
</dbReference>
<dbReference type="GO" id="GO:0009306">
    <property type="term" value="P:protein secretion"/>
    <property type="evidence" value="ECO:0007669"/>
    <property type="project" value="UniProtKB-UniRule"/>
</dbReference>
<evidence type="ECO:0000313" key="12">
    <source>
        <dbReference type="Proteomes" id="UP000325286"/>
    </source>
</evidence>
<evidence type="ECO:0000313" key="11">
    <source>
        <dbReference type="EMBL" id="QEG38520.1"/>
    </source>
</evidence>
<dbReference type="AlphaFoldDB" id="A0A5B9QLP6"/>
<dbReference type="KEGG" id="rul:UC8_04770"/>
<keyword evidence="9" id="KW-1003">Cell membrane</keyword>
<evidence type="ECO:0000256" key="10">
    <source>
        <dbReference type="SAM" id="MobiDB-lite"/>
    </source>
</evidence>
<evidence type="ECO:0000256" key="8">
    <source>
        <dbReference type="ARBA" id="ARBA00023136"/>
    </source>
</evidence>
<dbReference type="Pfam" id="PF03840">
    <property type="entry name" value="SecG"/>
    <property type="match status" value="1"/>
</dbReference>
<comment type="similarity">
    <text evidence="2 9">Belongs to the SecG family.</text>
</comment>
<dbReference type="EMBL" id="CP042914">
    <property type="protein sequence ID" value="QEG38520.1"/>
    <property type="molecule type" value="Genomic_DNA"/>
</dbReference>
<comment type="subcellular location">
    <subcellularLocation>
        <location evidence="9">Cell membrane</location>
        <topology evidence="9">Multi-pass membrane protein</topology>
    </subcellularLocation>
    <subcellularLocation>
        <location evidence="1">Membrane</location>
        <topology evidence="1">Multi-pass membrane protein</topology>
    </subcellularLocation>
</comment>
<keyword evidence="5 9" id="KW-0653">Protein transport</keyword>
<evidence type="ECO:0000256" key="4">
    <source>
        <dbReference type="ARBA" id="ARBA00022692"/>
    </source>
</evidence>
<evidence type="ECO:0000256" key="2">
    <source>
        <dbReference type="ARBA" id="ARBA00008445"/>
    </source>
</evidence>
<protein>
    <recommendedName>
        <fullName evidence="9">Protein-export membrane protein SecG</fullName>
    </recommendedName>
</protein>
<proteinExistence type="inferred from homology"/>